<evidence type="ECO:0000256" key="3">
    <source>
        <dbReference type="ARBA" id="ARBA00022691"/>
    </source>
</evidence>
<comment type="cofactor">
    <cofactor evidence="1">
        <name>[4Fe-4S] cluster</name>
        <dbReference type="ChEBI" id="CHEBI:49883"/>
    </cofactor>
</comment>
<proteinExistence type="predicted"/>
<dbReference type="CDD" id="cd01335">
    <property type="entry name" value="Radical_SAM"/>
    <property type="match status" value="1"/>
</dbReference>
<dbReference type="PANTHER" id="PTHR43787:SF10">
    <property type="entry name" value="COFACTOR MODIFYING PROTEIN"/>
    <property type="match status" value="1"/>
</dbReference>
<dbReference type="PROSITE" id="PS51918">
    <property type="entry name" value="RADICAL_SAM"/>
    <property type="match status" value="1"/>
</dbReference>
<dbReference type="GO" id="GO:0051539">
    <property type="term" value="F:4 iron, 4 sulfur cluster binding"/>
    <property type="evidence" value="ECO:0007669"/>
    <property type="project" value="UniProtKB-KW"/>
</dbReference>
<dbReference type="AlphaFoldDB" id="A0A6S6QZM0"/>
<keyword evidence="2" id="KW-0004">4Fe-4S</keyword>
<dbReference type="Gene3D" id="3.20.20.70">
    <property type="entry name" value="Aldolase class I"/>
    <property type="match status" value="1"/>
</dbReference>
<dbReference type="InterPro" id="IPR058240">
    <property type="entry name" value="rSAM_sf"/>
</dbReference>
<dbReference type="GO" id="GO:0003824">
    <property type="term" value="F:catalytic activity"/>
    <property type="evidence" value="ECO:0007669"/>
    <property type="project" value="InterPro"/>
</dbReference>
<dbReference type="InterPro" id="IPR007197">
    <property type="entry name" value="rSAM"/>
</dbReference>
<gene>
    <name evidence="7" type="ORF">acsn021_20680</name>
</gene>
<dbReference type="SFLD" id="SFLDG01067">
    <property type="entry name" value="SPASM/twitch_domain_containing"/>
    <property type="match status" value="1"/>
</dbReference>
<evidence type="ECO:0000256" key="6">
    <source>
        <dbReference type="ARBA" id="ARBA00023014"/>
    </source>
</evidence>
<dbReference type="InterPro" id="IPR023885">
    <property type="entry name" value="4Fe4S-binding_SPASM_dom"/>
</dbReference>
<dbReference type="CDD" id="cd21122">
    <property type="entry name" value="SPASM_rSAM"/>
    <property type="match status" value="1"/>
</dbReference>
<reference evidence="7 8" key="1">
    <citation type="journal article" date="2016" name="Int. J. Syst. Evol. Microbiol.">
        <title>Descriptions of Anaerotaenia torta gen. nov., sp. nov. and Anaerocolumna cellulosilytica gen. nov., sp. nov. isolated from a methanogenic reactor of cattle waste.</title>
        <authorList>
            <person name="Uek A."/>
            <person name="Ohtaki Y."/>
            <person name="Kaku N."/>
            <person name="Ueki K."/>
        </authorList>
    </citation>
    <scope>NUCLEOTIDE SEQUENCE [LARGE SCALE GENOMIC DNA]</scope>
    <source>
        <strain evidence="7 8">SN021</strain>
    </source>
</reference>
<evidence type="ECO:0000313" key="8">
    <source>
        <dbReference type="Proteomes" id="UP000515561"/>
    </source>
</evidence>
<dbReference type="RefSeq" id="WP_184089958.1">
    <property type="nucleotide sequence ID" value="NZ_AP023367.1"/>
</dbReference>
<organism evidence="7 8">
    <name type="scientific">Anaerocolumna cellulosilytica</name>
    <dbReference type="NCBI Taxonomy" id="433286"/>
    <lineage>
        <taxon>Bacteria</taxon>
        <taxon>Bacillati</taxon>
        <taxon>Bacillota</taxon>
        <taxon>Clostridia</taxon>
        <taxon>Lachnospirales</taxon>
        <taxon>Lachnospiraceae</taxon>
        <taxon>Anaerocolumna</taxon>
    </lineage>
</organism>
<dbReference type="PROSITE" id="PS01305">
    <property type="entry name" value="MOAA_NIFB_PQQE"/>
    <property type="match status" value="1"/>
</dbReference>
<keyword evidence="4" id="KW-0479">Metal-binding</keyword>
<dbReference type="GO" id="GO:0046872">
    <property type="term" value="F:metal ion binding"/>
    <property type="evidence" value="ECO:0007669"/>
    <property type="project" value="UniProtKB-KW"/>
</dbReference>
<evidence type="ECO:0000256" key="4">
    <source>
        <dbReference type="ARBA" id="ARBA00022723"/>
    </source>
</evidence>
<dbReference type="Pfam" id="PF13186">
    <property type="entry name" value="SPASM"/>
    <property type="match status" value="1"/>
</dbReference>
<dbReference type="SUPFAM" id="SSF102114">
    <property type="entry name" value="Radical SAM enzymes"/>
    <property type="match status" value="1"/>
</dbReference>
<dbReference type="PANTHER" id="PTHR43787">
    <property type="entry name" value="FEMO COFACTOR BIOSYNTHESIS PROTEIN NIFB-RELATED"/>
    <property type="match status" value="1"/>
</dbReference>
<dbReference type="EMBL" id="AP023367">
    <property type="protein sequence ID" value="BCJ94499.1"/>
    <property type="molecule type" value="Genomic_DNA"/>
</dbReference>
<keyword evidence="8" id="KW-1185">Reference proteome</keyword>
<evidence type="ECO:0000313" key="7">
    <source>
        <dbReference type="EMBL" id="BCJ94499.1"/>
    </source>
</evidence>
<protein>
    <submittedName>
        <fullName evidence="7">Radical SAM domain protein</fullName>
    </submittedName>
</protein>
<keyword evidence="6" id="KW-0411">Iron-sulfur</keyword>
<dbReference type="Pfam" id="PF04055">
    <property type="entry name" value="Radical_SAM"/>
    <property type="match status" value="1"/>
</dbReference>
<name>A0A6S6QZM0_9FIRM</name>
<dbReference type="SFLD" id="SFLDS00029">
    <property type="entry name" value="Radical_SAM"/>
    <property type="match status" value="1"/>
</dbReference>
<dbReference type="InterPro" id="IPR013785">
    <property type="entry name" value="Aldolase_TIM"/>
</dbReference>
<keyword evidence="3" id="KW-0949">S-adenosyl-L-methionine</keyword>
<evidence type="ECO:0000256" key="2">
    <source>
        <dbReference type="ARBA" id="ARBA00022485"/>
    </source>
</evidence>
<dbReference type="KEGG" id="acel:acsn021_20680"/>
<evidence type="ECO:0000256" key="5">
    <source>
        <dbReference type="ARBA" id="ARBA00023004"/>
    </source>
</evidence>
<dbReference type="InterPro" id="IPR034391">
    <property type="entry name" value="AdoMet-like_SPASM_containing"/>
</dbReference>
<evidence type="ECO:0000256" key="1">
    <source>
        <dbReference type="ARBA" id="ARBA00001966"/>
    </source>
</evidence>
<dbReference type="Proteomes" id="UP000515561">
    <property type="component" value="Chromosome"/>
</dbReference>
<sequence>MKRFKKIYIEITNACNLSCSFCPQTKRQGEFMKEEFFEQILKQIKPYTDYIYLHVKGEPLLHERIGDFLAIAGKNGFYVNITTNGTLIKRATEHLLYKSALRQINFSIHSFGGKEGIACQDYIEDILESSDRLQRHMGTFISYRFWNLNQNPDTELNCKNRAMLRAIEAHYGLDYEIKQQVIPGRGLKIKDKVYINQDFEFRWPALTEKEDAGIGFCHGLRNQAAILVDGTVIPCCLDGEGIINLGNLKDNIFGEIIESKRAKTIYDGFSKRIAAEELCKKCGYRQKFGM</sequence>
<dbReference type="SFLD" id="SFLDG01387">
    <property type="entry name" value="BtrN-like_SPASM_domain_contain"/>
    <property type="match status" value="1"/>
</dbReference>
<keyword evidence="5" id="KW-0408">Iron</keyword>
<dbReference type="InterPro" id="IPR000385">
    <property type="entry name" value="MoaA_NifB_PqqE_Fe-S-bd_CS"/>
</dbReference>
<accession>A0A6S6QZM0</accession>